<proteinExistence type="predicted"/>
<dbReference type="SUPFAM" id="SSF56112">
    <property type="entry name" value="Protein kinase-like (PK-like)"/>
    <property type="match status" value="1"/>
</dbReference>
<dbReference type="EMBL" id="KB446537">
    <property type="protein sequence ID" value="EME46787.1"/>
    <property type="molecule type" value="Genomic_DNA"/>
</dbReference>
<reference evidence="1 2" key="2">
    <citation type="journal article" date="2012" name="PLoS Pathog.">
        <title>Diverse lifestyles and strategies of plant pathogenesis encoded in the genomes of eighteen Dothideomycetes fungi.</title>
        <authorList>
            <person name="Ohm R.A."/>
            <person name="Feau N."/>
            <person name="Henrissat B."/>
            <person name="Schoch C.L."/>
            <person name="Horwitz B.A."/>
            <person name="Barry K.W."/>
            <person name="Condon B.J."/>
            <person name="Copeland A.C."/>
            <person name="Dhillon B."/>
            <person name="Glaser F."/>
            <person name="Hesse C.N."/>
            <person name="Kosti I."/>
            <person name="LaButti K."/>
            <person name="Lindquist E.A."/>
            <person name="Lucas S."/>
            <person name="Salamov A.A."/>
            <person name="Bradshaw R.E."/>
            <person name="Ciuffetti L."/>
            <person name="Hamelin R.C."/>
            <person name="Kema G.H.J."/>
            <person name="Lawrence C."/>
            <person name="Scott J.A."/>
            <person name="Spatafora J.W."/>
            <person name="Turgeon B.G."/>
            <person name="de Wit P.J.G.M."/>
            <person name="Zhong S."/>
            <person name="Goodwin S.B."/>
            <person name="Grigoriev I.V."/>
        </authorList>
    </citation>
    <scope>NUCLEOTIDE SEQUENCE [LARGE SCALE GENOMIC DNA]</scope>
    <source>
        <strain evidence="2">NZE10 / CBS 128990</strain>
    </source>
</reference>
<evidence type="ECO:0000313" key="2">
    <source>
        <dbReference type="Proteomes" id="UP000016933"/>
    </source>
</evidence>
<organism evidence="1 2">
    <name type="scientific">Dothistroma septosporum (strain NZE10 / CBS 128990)</name>
    <name type="common">Red band needle blight fungus</name>
    <name type="synonym">Mycosphaerella pini</name>
    <dbReference type="NCBI Taxonomy" id="675120"/>
    <lineage>
        <taxon>Eukaryota</taxon>
        <taxon>Fungi</taxon>
        <taxon>Dikarya</taxon>
        <taxon>Ascomycota</taxon>
        <taxon>Pezizomycotina</taxon>
        <taxon>Dothideomycetes</taxon>
        <taxon>Dothideomycetidae</taxon>
        <taxon>Mycosphaerellales</taxon>
        <taxon>Mycosphaerellaceae</taxon>
        <taxon>Dothistroma</taxon>
    </lineage>
</organism>
<dbReference type="InterPro" id="IPR011009">
    <property type="entry name" value="Kinase-like_dom_sf"/>
</dbReference>
<reference evidence="2" key="1">
    <citation type="journal article" date="2012" name="PLoS Genet.">
        <title>The genomes of the fungal plant pathogens Cladosporium fulvum and Dothistroma septosporum reveal adaptation to different hosts and lifestyles but also signatures of common ancestry.</title>
        <authorList>
            <person name="de Wit P.J.G.M."/>
            <person name="van der Burgt A."/>
            <person name="Oekmen B."/>
            <person name="Stergiopoulos I."/>
            <person name="Abd-Elsalam K.A."/>
            <person name="Aerts A.L."/>
            <person name="Bahkali A.H."/>
            <person name="Beenen H.G."/>
            <person name="Chettri P."/>
            <person name="Cox M.P."/>
            <person name="Datema E."/>
            <person name="de Vries R.P."/>
            <person name="Dhillon B."/>
            <person name="Ganley A.R."/>
            <person name="Griffiths S.A."/>
            <person name="Guo Y."/>
            <person name="Hamelin R.C."/>
            <person name="Henrissat B."/>
            <person name="Kabir M.S."/>
            <person name="Jashni M.K."/>
            <person name="Kema G."/>
            <person name="Klaubauf S."/>
            <person name="Lapidus A."/>
            <person name="Levasseur A."/>
            <person name="Lindquist E."/>
            <person name="Mehrabi R."/>
            <person name="Ohm R.A."/>
            <person name="Owen T.J."/>
            <person name="Salamov A."/>
            <person name="Schwelm A."/>
            <person name="Schijlen E."/>
            <person name="Sun H."/>
            <person name="van den Burg H.A."/>
            <person name="van Ham R.C.H.J."/>
            <person name="Zhang S."/>
            <person name="Goodwin S.B."/>
            <person name="Grigoriev I.V."/>
            <person name="Collemare J."/>
            <person name="Bradshaw R.E."/>
        </authorList>
    </citation>
    <scope>NUCLEOTIDE SEQUENCE [LARGE SCALE GENOMIC DNA]</scope>
    <source>
        <strain evidence="2">NZE10 / CBS 128990</strain>
    </source>
</reference>
<keyword evidence="2" id="KW-1185">Reference proteome</keyword>
<dbReference type="Gene3D" id="1.10.510.10">
    <property type="entry name" value="Transferase(Phosphotransferase) domain 1"/>
    <property type="match status" value="1"/>
</dbReference>
<accession>N1PTT1</accession>
<name>N1PTT1_DOTSN</name>
<evidence type="ECO:0000313" key="1">
    <source>
        <dbReference type="EMBL" id="EME46787.1"/>
    </source>
</evidence>
<dbReference type="HOGENOM" id="CLU_1586435_0_0_1"/>
<dbReference type="AlphaFoldDB" id="N1PTT1"/>
<protein>
    <recommendedName>
        <fullName evidence="3">Protein kinase domain-containing protein</fullName>
    </recommendedName>
</protein>
<dbReference type="Proteomes" id="UP000016933">
    <property type="component" value="Unassembled WGS sequence"/>
</dbReference>
<sequence>MEAADSAVKPECYELRLVKKRLLFLTDDHSDLGTDPPMQCRCDPETHNTRWPGVPFAKLADFDIGILQGNDNADIPGTLTPGFDAPEQYDYSKAVRPRPDLDGTGVSHKSNIWSVGKTMMNLINLQYEGDPDYVDGKYDESWRPNRLNIQNALDLYEAYAGWPLLRWF</sequence>
<gene>
    <name evidence="1" type="ORF">DOTSEDRAFT_78938</name>
</gene>
<evidence type="ECO:0008006" key="3">
    <source>
        <dbReference type="Google" id="ProtNLM"/>
    </source>
</evidence>